<dbReference type="Pfam" id="PF20153">
    <property type="entry name" value="DUF6535"/>
    <property type="match status" value="1"/>
</dbReference>
<keyword evidence="1" id="KW-1133">Transmembrane helix</keyword>
<gene>
    <name evidence="3" type="ORF">M407DRAFT_48422</name>
</gene>
<proteinExistence type="predicted"/>
<keyword evidence="4" id="KW-1185">Reference proteome</keyword>
<dbReference type="InterPro" id="IPR045338">
    <property type="entry name" value="DUF6535"/>
</dbReference>
<feature type="domain" description="DUF6535" evidence="2">
    <location>
        <begin position="1"/>
        <end position="142"/>
    </location>
</feature>
<evidence type="ECO:0000256" key="1">
    <source>
        <dbReference type="SAM" id="Phobius"/>
    </source>
</evidence>
<keyword evidence="1" id="KW-0812">Transmembrane</keyword>
<dbReference type="EMBL" id="KN823024">
    <property type="protein sequence ID" value="KIO26459.1"/>
    <property type="molecule type" value="Genomic_DNA"/>
</dbReference>
<reference evidence="3 4" key="1">
    <citation type="submission" date="2014-04" db="EMBL/GenBank/DDBJ databases">
        <authorList>
            <consortium name="DOE Joint Genome Institute"/>
            <person name="Kuo A."/>
            <person name="Girlanda M."/>
            <person name="Perotto S."/>
            <person name="Kohler A."/>
            <person name="Nagy L.G."/>
            <person name="Floudas D."/>
            <person name="Copeland A."/>
            <person name="Barry K.W."/>
            <person name="Cichocki N."/>
            <person name="Veneault-Fourrey C."/>
            <person name="LaButti K."/>
            <person name="Lindquist E.A."/>
            <person name="Lipzen A."/>
            <person name="Lundell T."/>
            <person name="Morin E."/>
            <person name="Murat C."/>
            <person name="Sun H."/>
            <person name="Tunlid A."/>
            <person name="Henrissat B."/>
            <person name="Grigoriev I.V."/>
            <person name="Hibbett D.S."/>
            <person name="Martin F."/>
            <person name="Nordberg H.P."/>
            <person name="Cantor M.N."/>
            <person name="Hua S.X."/>
        </authorList>
    </citation>
    <scope>NUCLEOTIDE SEQUENCE [LARGE SCALE GENOMIC DNA]</scope>
    <source>
        <strain evidence="3 4">MUT 4182</strain>
    </source>
</reference>
<feature type="non-terminal residue" evidence="3">
    <location>
        <position position="1"/>
    </location>
</feature>
<dbReference type="AlphaFoldDB" id="A0A0C3QJQ3"/>
<name>A0A0C3QJQ3_9AGAM</name>
<organism evidence="3 4">
    <name type="scientific">Tulasnella calospora MUT 4182</name>
    <dbReference type="NCBI Taxonomy" id="1051891"/>
    <lineage>
        <taxon>Eukaryota</taxon>
        <taxon>Fungi</taxon>
        <taxon>Dikarya</taxon>
        <taxon>Basidiomycota</taxon>
        <taxon>Agaricomycotina</taxon>
        <taxon>Agaricomycetes</taxon>
        <taxon>Cantharellales</taxon>
        <taxon>Tulasnellaceae</taxon>
        <taxon>Tulasnella</taxon>
    </lineage>
</organism>
<dbReference type="STRING" id="1051891.A0A0C3QJQ3"/>
<sequence length="149" mass="16129">GLFSAISTAFITLAMPSLSPNPIDNTNALLRLVVTKANNSTLTADDLSLSFSPDKAAVNASCMFYASLCCSIIAASGALIGQEWLQGLERSEGTSPELQGRSRILKWTGIERWYLVTIIQVLPNLLTLSVLFFFPGLFVFLLKVNTKVA</sequence>
<dbReference type="HOGENOM" id="CLU_018688_1_2_1"/>
<evidence type="ECO:0000259" key="2">
    <source>
        <dbReference type="Pfam" id="PF20153"/>
    </source>
</evidence>
<feature type="non-terminal residue" evidence="3">
    <location>
        <position position="149"/>
    </location>
</feature>
<accession>A0A0C3QJQ3</accession>
<evidence type="ECO:0000313" key="4">
    <source>
        <dbReference type="Proteomes" id="UP000054248"/>
    </source>
</evidence>
<evidence type="ECO:0000313" key="3">
    <source>
        <dbReference type="EMBL" id="KIO26459.1"/>
    </source>
</evidence>
<reference evidence="4" key="2">
    <citation type="submission" date="2015-01" db="EMBL/GenBank/DDBJ databases">
        <title>Evolutionary Origins and Diversification of the Mycorrhizal Mutualists.</title>
        <authorList>
            <consortium name="DOE Joint Genome Institute"/>
            <consortium name="Mycorrhizal Genomics Consortium"/>
            <person name="Kohler A."/>
            <person name="Kuo A."/>
            <person name="Nagy L.G."/>
            <person name="Floudas D."/>
            <person name="Copeland A."/>
            <person name="Barry K.W."/>
            <person name="Cichocki N."/>
            <person name="Veneault-Fourrey C."/>
            <person name="LaButti K."/>
            <person name="Lindquist E.A."/>
            <person name="Lipzen A."/>
            <person name="Lundell T."/>
            <person name="Morin E."/>
            <person name="Murat C."/>
            <person name="Riley R."/>
            <person name="Ohm R."/>
            <person name="Sun H."/>
            <person name="Tunlid A."/>
            <person name="Henrissat B."/>
            <person name="Grigoriev I.V."/>
            <person name="Hibbett D.S."/>
            <person name="Martin F."/>
        </authorList>
    </citation>
    <scope>NUCLEOTIDE SEQUENCE [LARGE SCALE GENOMIC DNA]</scope>
    <source>
        <strain evidence="4">MUT 4182</strain>
    </source>
</reference>
<protein>
    <recommendedName>
        <fullName evidence="2">DUF6535 domain-containing protein</fullName>
    </recommendedName>
</protein>
<dbReference type="Proteomes" id="UP000054248">
    <property type="component" value="Unassembled WGS sequence"/>
</dbReference>
<feature type="transmembrane region" description="Helical" evidence="1">
    <location>
        <begin position="113"/>
        <end position="142"/>
    </location>
</feature>
<dbReference type="OrthoDB" id="3219854at2759"/>
<keyword evidence="1" id="KW-0472">Membrane</keyword>